<keyword evidence="3" id="KW-1185">Reference proteome</keyword>
<gene>
    <name evidence="2" type="ORF">B0O44_10815</name>
</gene>
<dbReference type="InterPro" id="IPR006139">
    <property type="entry name" value="D-isomer_2_OHA_DH_cat_dom"/>
</dbReference>
<dbReference type="Proteomes" id="UP000248198">
    <property type="component" value="Unassembled WGS sequence"/>
</dbReference>
<proteinExistence type="predicted"/>
<accession>A0A318UAV8</accession>
<dbReference type="Pfam" id="PF00389">
    <property type="entry name" value="2-Hacid_dh"/>
    <property type="match status" value="1"/>
</dbReference>
<evidence type="ECO:0000313" key="2">
    <source>
        <dbReference type="EMBL" id="PYF70589.1"/>
    </source>
</evidence>
<organism evidence="2 3">
    <name type="scientific">Pedobacter nutrimenti</name>
    <dbReference type="NCBI Taxonomy" id="1241337"/>
    <lineage>
        <taxon>Bacteria</taxon>
        <taxon>Pseudomonadati</taxon>
        <taxon>Bacteroidota</taxon>
        <taxon>Sphingobacteriia</taxon>
        <taxon>Sphingobacteriales</taxon>
        <taxon>Sphingobacteriaceae</taxon>
        <taxon>Pedobacter</taxon>
    </lineage>
</organism>
<comment type="caution">
    <text evidence="2">The sequence shown here is derived from an EMBL/GenBank/DDBJ whole genome shotgun (WGS) entry which is preliminary data.</text>
</comment>
<dbReference type="OrthoDB" id="1522997at2"/>
<dbReference type="SUPFAM" id="SSF52283">
    <property type="entry name" value="Formate/glycerate dehydrogenase catalytic domain-like"/>
    <property type="match status" value="1"/>
</dbReference>
<sequence length="149" mass="16445">MLIALTFLRTPSPYFWYKILKMSAVAYSVDPPMKEPLAIAYRKKHEITLIANSLGPGTVCYAEGKNAVIVFSEDVITADLLNLLAEAGVKYIASCSVNRSHIDQLAAAQCNIRLGNVPTASLIGFLESERPMTIALEMINNLDKWQADR</sequence>
<dbReference type="GO" id="GO:0051287">
    <property type="term" value="F:NAD binding"/>
    <property type="evidence" value="ECO:0007669"/>
    <property type="project" value="InterPro"/>
</dbReference>
<evidence type="ECO:0000313" key="3">
    <source>
        <dbReference type="Proteomes" id="UP000248198"/>
    </source>
</evidence>
<name>A0A318UAV8_9SPHI</name>
<dbReference type="EMBL" id="QKLU01000008">
    <property type="protein sequence ID" value="PYF70589.1"/>
    <property type="molecule type" value="Genomic_DNA"/>
</dbReference>
<dbReference type="AlphaFoldDB" id="A0A318UAV8"/>
<protein>
    <submittedName>
        <fullName evidence="2">D-isomer specific 2-hydroxyacid dehydrogenase-like protein</fullName>
    </submittedName>
</protein>
<evidence type="ECO:0000259" key="1">
    <source>
        <dbReference type="Pfam" id="PF00389"/>
    </source>
</evidence>
<feature type="domain" description="D-isomer specific 2-hydroxyacid dehydrogenase catalytic" evidence="1">
    <location>
        <begin position="44"/>
        <end position="121"/>
    </location>
</feature>
<dbReference type="Gene3D" id="3.40.50.720">
    <property type="entry name" value="NAD(P)-binding Rossmann-like Domain"/>
    <property type="match status" value="1"/>
</dbReference>
<reference evidence="2 3" key="1">
    <citation type="submission" date="2018-06" db="EMBL/GenBank/DDBJ databases">
        <title>Genomic Encyclopedia of Archaeal and Bacterial Type Strains, Phase II (KMG-II): from individual species to whole genera.</title>
        <authorList>
            <person name="Goeker M."/>
        </authorList>
    </citation>
    <scope>NUCLEOTIDE SEQUENCE [LARGE SCALE GENOMIC DNA]</scope>
    <source>
        <strain evidence="2 3">DSM 27372</strain>
    </source>
</reference>
<dbReference type="GO" id="GO:0016616">
    <property type="term" value="F:oxidoreductase activity, acting on the CH-OH group of donors, NAD or NADP as acceptor"/>
    <property type="evidence" value="ECO:0007669"/>
    <property type="project" value="InterPro"/>
</dbReference>